<feature type="domain" description="DUF4031" evidence="1">
    <location>
        <begin position="3"/>
        <end position="80"/>
    </location>
</feature>
<evidence type="ECO:0000259" key="1">
    <source>
        <dbReference type="Pfam" id="PF13223"/>
    </source>
</evidence>
<dbReference type="Pfam" id="PF13223">
    <property type="entry name" value="DUF4031"/>
    <property type="match status" value="1"/>
</dbReference>
<dbReference type="EMBL" id="OBMM01000005">
    <property type="protein sequence ID" value="SOC27272.1"/>
    <property type="molecule type" value="Genomic_DNA"/>
</dbReference>
<dbReference type="RefSeq" id="WP_097052886.1">
    <property type="nucleotide sequence ID" value="NZ_OBMM01000005.1"/>
</dbReference>
<dbReference type="AlphaFoldDB" id="A0A285TTV9"/>
<evidence type="ECO:0000313" key="2">
    <source>
        <dbReference type="EMBL" id="SOC27272.1"/>
    </source>
</evidence>
<gene>
    <name evidence="2" type="ORF">SAMN05428964_105347</name>
</gene>
<dbReference type="Proteomes" id="UP000219068">
    <property type="component" value="Unassembled WGS sequence"/>
</dbReference>
<sequence>MAIYVDHMRVSKSGRHFNHLLGTSLSELHEFAARLGFKRSWFHARAKYPHYDITDAQRERAISQGAIPVSSRDLIAIARKASE</sequence>
<reference evidence="2 3" key="1">
    <citation type="submission" date="2017-08" db="EMBL/GenBank/DDBJ databases">
        <authorList>
            <person name="de Groot N.N."/>
        </authorList>
    </citation>
    <scope>NUCLEOTIDE SEQUENCE [LARGE SCALE GENOMIC DNA]</scope>
    <source>
        <strain evidence="2 3">USBA 78</strain>
    </source>
</reference>
<organism evidence="2 3">
    <name type="scientific">Thalassospira xiamenensis</name>
    <dbReference type="NCBI Taxonomy" id="220697"/>
    <lineage>
        <taxon>Bacteria</taxon>
        <taxon>Pseudomonadati</taxon>
        <taxon>Pseudomonadota</taxon>
        <taxon>Alphaproteobacteria</taxon>
        <taxon>Rhodospirillales</taxon>
        <taxon>Thalassospiraceae</taxon>
        <taxon>Thalassospira</taxon>
    </lineage>
</organism>
<name>A0A285TTV9_9PROT</name>
<dbReference type="InterPro" id="IPR025109">
    <property type="entry name" value="DUF4031"/>
</dbReference>
<accession>A0A285TTV9</accession>
<protein>
    <recommendedName>
        <fullName evidence="1">DUF4031 domain-containing protein</fullName>
    </recommendedName>
</protein>
<evidence type="ECO:0000313" key="3">
    <source>
        <dbReference type="Proteomes" id="UP000219068"/>
    </source>
</evidence>
<proteinExistence type="predicted"/>